<dbReference type="Pfam" id="PF05221">
    <property type="entry name" value="AdoHcyase"/>
    <property type="match status" value="1"/>
</dbReference>
<feature type="binding site" evidence="5">
    <location>
        <position position="52"/>
    </location>
    <ligand>
        <name>substrate</name>
    </ligand>
</feature>
<dbReference type="SUPFAM" id="SSF52283">
    <property type="entry name" value="Formate/glycerate dehydrogenase catalytic domain-like"/>
    <property type="match status" value="1"/>
</dbReference>
<feature type="binding site" evidence="5">
    <location>
        <position position="123"/>
    </location>
    <ligand>
        <name>substrate</name>
    </ligand>
</feature>
<reference evidence="9" key="1">
    <citation type="journal article" date="2014" name="Genome Biol. Evol.">
        <title>Pangenome evidence for extensive interdomain horizontal transfer affecting lineage core and shell genes in uncultured planktonic thaumarchaeota and euryarchaeota.</title>
        <authorList>
            <person name="Deschamps P."/>
            <person name="Zivanovic Y."/>
            <person name="Moreira D."/>
            <person name="Rodriguez-Valera F."/>
            <person name="Lopez-Garcia P."/>
        </authorList>
    </citation>
    <scope>NUCLEOTIDE SEQUENCE</scope>
</reference>
<dbReference type="AlphaFoldDB" id="A0A075G6Z6"/>
<evidence type="ECO:0000259" key="8">
    <source>
        <dbReference type="SMART" id="SM00997"/>
    </source>
</evidence>
<dbReference type="SMART" id="SM00997">
    <property type="entry name" value="AdoHcyase_NAD"/>
    <property type="match status" value="1"/>
</dbReference>
<evidence type="ECO:0000256" key="5">
    <source>
        <dbReference type="PIRSR" id="PIRSR001109-1"/>
    </source>
</evidence>
<dbReference type="InterPro" id="IPR020082">
    <property type="entry name" value="S-Ado-L-homoCys_hydrolase_CS"/>
</dbReference>
<dbReference type="InterPro" id="IPR036291">
    <property type="entry name" value="NAD(P)-bd_dom_sf"/>
</dbReference>
<dbReference type="InterPro" id="IPR042172">
    <property type="entry name" value="Adenosylhomocyst_ase-like_sf"/>
</dbReference>
<feature type="binding site" evidence="6">
    <location>
        <begin position="214"/>
        <end position="219"/>
    </location>
    <ligand>
        <name>NAD(+)</name>
        <dbReference type="ChEBI" id="CHEBI:57540"/>
    </ligand>
</feature>
<feature type="binding site" evidence="5">
    <location>
        <position position="148"/>
    </location>
    <ligand>
        <name>substrate</name>
    </ligand>
</feature>
<sequence>MSKITDKSLTEKGRKSYQWARDNMPALVTTIDKTAEEFSFKGTKIAVCLHVTKETSVLVMGLKELGADVYLSGANPLSTQDDIAAYLDSEGVNVFAWRGQNDKEYQECIDATLDAEPEIIMDDGSDAHITLHQNQKYEKNNVIGGTEETTTGVVRLEALEKSGKLRYPIIAVNNAYTKHLFDNRYGTGQSTFDGILRSTALLMAGKKITVCGYGWVGRGIAARAKGLGAIVSVSEIDPIRAIEAVMDGFDVKPINELAKESDIFVTATGQKHVIDKNSIRNLKDGAILANAGHFDLEIDVAFLQDVAKNVKTIRDNLEEYELDNGTKIVLVAKGRIANLVAAEGHPPEVMSMSFSNQLLGAVKIKLDHEKLKGLIDMPKEIDYKVAKHALEGMKINIDTQTQEQKDYGESYVI</sequence>
<evidence type="ECO:0000256" key="6">
    <source>
        <dbReference type="PIRSR" id="PIRSR001109-2"/>
    </source>
</evidence>
<dbReference type="GO" id="GO:0033353">
    <property type="term" value="P:S-adenosylmethionine cycle"/>
    <property type="evidence" value="ECO:0007669"/>
    <property type="project" value="TreeGrafter"/>
</dbReference>
<dbReference type="SMART" id="SM00996">
    <property type="entry name" value="AdoHcyase"/>
    <property type="match status" value="1"/>
</dbReference>
<organism evidence="9">
    <name type="scientific">uncultured marine thaumarchaeote KM3_10_C07</name>
    <dbReference type="NCBI Taxonomy" id="1455986"/>
    <lineage>
        <taxon>Archaea</taxon>
        <taxon>Nitrososphaerota</taxon>
        <taxon>environmental samples</taxon>
    </lineage>
</organism>
<feature type="binding site" evidence="6">
    <location>
        <begin position="149"/>
        <end position="151"/>
    </location>
    <ligand>
        <name>NAD(+)</name>
        <dbReference type="ChEBI" id="CHEBI:57540"/>
    </ligand>
</feature>
<dbReference type="GO" id="GO:0004013">
    <property type="term" value="F:adenosylhomocysteinase activity"/>
    <property type="evidence" value="ECO:0007669"/>
    <property type="project" value="UniProtKB-UniRule"/>
</dbReference>
<dbReference type="SUPFAM" id="SSF51735">
    <property type="entry name" value="NAD(P)-binding Rossmann-fold domains"/>
    <property type="match status" value="1"/>
</dbReference>
<dbReference type="Pfam" id="PF00670">
    <property type="entry name" value="AdoHcyase_NAD"/>
    <property type="match status" value="1"/>
</dbReference>
<dbReference type="PROSITE" id="PS00739">
    <property type="entry name" value="ADOHCYASE_2"/>
    <property type="match status" value="1"/>
</dbReference>
<accession>A0A075G6Z6</accession>
<evidence type="ECO:0000256" key="7">
    <source>
        <dbReference type="RuleBase" id="RU004166"/>
    </source>
</evidence>
<protein>
    <recommendedName>
        <fullName evidence="4">Adenosylhomocysteinase</fullName>
        <ecNumber evidence="4">3.13.2.1</ecNumber>
    </recommendedName>
</protein>
<proteinExistence type="inferred from homology"/>
<dbReference type="Gene3D" id="3.40.50.720">
    <property type="entry name" value="NAD(P)-binding Rossmann-like Domain"/>
    <property type="match status" value="1"/>
</dbReference>
<evidence type="ECO:0000256" key="4">
    <source>
        <dbReference type="NCBIfam" id="TIGR00936"/>
    </source>
</evidence>
<dbReference type="GO" id="GO:0005829">
    <property type="term" value="C:cytosol"/>
    <property type="evidence" value="ECO:0007669"/>
    <property type="project" value="TreeGrafter"/>
</dbReference>
<feature type="binding site" evidence="6">
    <location>
        <begin position="291"/>
        <end position="293"/>
    </location>
    <ligand>
        <name>NAD(+)</name>
        <dbReference type="ChEBI" id="CHEBI:57540"/>
    </ligand>
</feature>
<feature type="binding site" evidence="5">
    <location>
        <position position="182"/>
    </location>
    <ligand>
        <name>substrate</name>
    </ligand>
</feature>
<evidence type="ECO:0000313" key="9">
    <source>
        <dbReference type="EMBL" id="AIE99378.1"/>
    </source>
</evidence>
<feature type="domain" description="S-adenosyl-L-homocysteine hydrolase NAD binding" evidence="8">
    <location>
        <begin position="183"/>
        <end position="344"/>
    </location>
</feature>
<dbReference type="Gene3D" id="3.40.50.1480">
    <property type="entry name" value="Adenosylhomocysteinase-like"/>
    <property type="match status" value="1"/>
</dbReference>
<dbReference type="PANTHER" id="PTHR23420:SF0">
    <property type="entry name" value="ADENOSYLHOMOCYSTEINASE"/>
    <property type="match status" value="1"/>
</dbReference>
<dbReference type="EC" id="3.13.2.1" evidence="4"/>
<evidence type="ECO:0000256" key="1">
    <source>
        <dbReference type="ARBA" id="ARBA00007122"/>
    </source>
</evidence>
<dbReference type="InterPro" id="IPR000043">
    <property type="entry name" value="Adenosylhomocysteinase-like"/>
</dbReference>
<feature type="binding site" evidence="6">
    <location>
        <position position="235"/>
    </location>
    <ligand>
        <name>NAD(+)</name>
        <dbReference type="ChEBI" id="CHEBI:57540"/>
    </ligand>
</feature>
<feature type="binding site" evidence="6">
    <location>
        <position position="338"/>
    </location>
    <ligand>
        <name>NAD(+)</name>
        <dbReference type="ChEBI" id="CHEBI:57540"/>
    </ligand>
</feature>
<dbReference type="CDD" id="cd00401">
    <property type="entry name" value="SAHH"/>
    <property type="match status" value="1"/>
</dbReference>
<dbReference type="NCBIfam" id="TIGR00936">
    <property type="entry name" value="ahcY"/>
    <property type="match status" value="1"/>
</dbReference>
<dbReference type="EMBL" id="KF900562">
    <property type="protein sequence ID" value="AIE99378.1"/>
    <property type="molecule type" value="Genomic_DNA"/>
</dbReference>
<dbReference type="PANTHER" id="PTHR23420">
    <property type="entry name" value="ADENOSYLHOMOCYSTEINASE"/>
    <property type="match status" value="1"/>
</dbReference>
<keyword evidence="2" id="KW-0554">One-carbon metabolism</keyword>
<keyword evidence="3 6" id="KW-0520">NAD</keyword>
<dbReference type="InterPro" id="IPR015878">
    <property type="entry name" value="Ado_hCys_hydrolase_NAD-bd"/>
</dbReference>
<keyword evidence="9" id="KW-0378">Hydrolase</keyword>
<name>A0A075G6Z6_9ARCH</name>
<dbReference type="GO" id="GO:0006730">
    <property type="term" value="P:one-carbon metabolic process"/>
    <property type="evidence" value="ECO:0007669"/>
    <property type="project" value="UniProtKB-UniRule"/>
</dbReference>
<evidence type="ECO:0000256" key="3">
    <source>
        <dbReference type="ARBA" id="ARBA00023027"/>
    </source>
</evidence>
<feature type="binding site" evidence="6">
    <location>
        <position position="345"/>
    </location>
    <ligand>
        <name>NAD(+)</name>
        <dbReference type="ChEBI" id="CHEBI:57540"/>
    </ligand>
</feature>
<comment type="similarity">
    <text evidence="1 7">Belongs to the adenosylhomocysteinase family.</text>
</comment>
<feature type="binding site" evidence="5">
    <location>
        <position position="178"/>
    </location>
    <ligand>
        <name>substrate</name>
    </ligand>
</feature>
<dbReference type="NCBIfam" id="NF004005">
    <property type="entry name" value="PRK05476.2-3"/>
    <property type="match status" value="1"/>
</dbReference>
<comment type="cofactor">
    <cofactor evidence="6">
        <name>NAD(+)</name>
        <dbReference type="ChEBI" id="CHEBI:57540"/>
    </cofactor>
    <text evidence="6">Binds 1 NAD(+) per subunit.</text>
</comment>
<evidence type="ECO:0000256" key="2">
    <source>
        <dbReference type="ARBA" id="ARBA00022563"/>
    </source>
</evidence>
<dbReference type="PIRSF" id="PIRSF001109">
    <property type="entry name" value="Ad_hcy_hydrolase"/>
    <property type="match status" value="1"/>
</dbReference>
<gene>
    <name evidence="9" type="primary">ahcY</name>
</gene>